<dbReference type="Pfam" id="PF22594">
    <property type="entry name" value="GTP-eEF1A_C"/>
    <property type="match status" value="1"/>
</dbReference>
<dbReference type="FunFam" id="2.40.30.10:FF:000024">
    <property type="entry name" value="Eukaryotic peptide chain release factor GTP-binding subunit ERF3A"/>
    <property type="match status" value="1"/>
</dbReference>
<evidence type="ECO:0000256" key="3">
    <source>
        <dbReference type="ARBA" id="ARBA00022801"/>
    </source>
</evidence>
<dbReference type="GO" id="GO:0003924">
    <property type="term" value="F:GTPase activity"/>
    <property type="evidence" value="ECO:0007669"/>
    <property type="project" value="InterPro"/>
</dbReference>
<dbReference type="PROSITE" id="PS51722">
    <property type="entry name" value="G_TR_2"/>
    <property type="match status" value="1"/>
</dbReference>
<evidence type="ECO:0000256" key="4">
    <source>
        <dbReference type="ARBA" id="ARBA00022917"/>
    </source>
</evidence>
<dbReference type="Pfam" id="PF03144">
    <property type="entry name" value="GTP_EFTU_D2"/>
    <property type="match status" value="1"/>
</dbReference>
<evidence type="ECO:0000256" key="1">
    <source>
        <dbReference type="ARBA" id="ARBA00007249"/>
    </source>
</evidence>
<dbReference type="InterPro" id="IPR054696">
    <property type="entry name" value="GTP-eEF1A_C"/>
</dbReference>
<keyword evidence="2" id="KW-0547">Nucleotide-binding</keyword>
<dbReference type="Proteomes" id="UP000694546">
    <property type="component" value="Chromosome 2"/>
</dbReference>
<evidence type="ECO:0000256" key="8">
    <source>
        <dbReference type="SAM" id="MobiDB-lite"/>
    </source>
</evidence>
<dbReference type="InterPro" id="IPR031157">
    <property type="entry name" value="G_TR_CS"/>
</dbReference>
<sequence length="590" mass="65270">MDPREAAPDCWEQEDDVEATVVGPLESALTDLNVNARDFVPNINAAEFVPTFACSTCPRCAASPGPRVPRLGQVSPNQPPAPALTLGRAAEGRPVPYWSSSAELALLEGVFVCTATVENGVSETTTEEAWDQKLAEPNEAEPGGGPEPDGGPEEVEVTAVTPEMVEEEEEVPKPKVAPCQPDAPKKEHVNVVFIGHVGQWYLTGMVEKRTLEKYEREAKEKNRETWYLSWALDTNQEERDKGKTVEVGRAYFETEKKHFTILDAPGHKSFVPNMIGGASQADLAVLVISARKGEFETGFEKGGQTREHAMLAKTAGVKHLIVLVNKMDDPTVNWSLERYEECKEKLVPFLKKVGFNPKKDIYFMPCSGLTGANLKEPVDTCPWYTGLPFIPHLDSLPSLRRSNDGPVRLAIVDKYKDMGTVILGKLESGVICKAQQLVMMPNRHTVEVLSLLSDDVETDEAVPGENLKLRLKGIEEEEILPGFILCNPDNLCHSGKTFDAQIVIIEHKSIICPGYNAVLHIHTCIEEIQITALICLVDKKTGEKSKTRPRFVKQDQVCIARLRAAGTICLETFKDFPQFGRFTLRDEGRL</sequence>
<dbReference type="Ensembl" id="ENSGMOT00000047578.1">
    <property type="protein sequence ID" value="ENSGMOP00000059884.1"/>
    <property type="gene ID" value="ENSGMOG00000009933.2"/>
</dbReference>
<keyword evidence="6" id="KW-0866">Nonsense-mediated mRNA decay</keyword>
<dbReference type="CDD" id="cd04089">
    <property type="entry name" value="eRF3_II"/>
    <property type="match status" value="1"/>
</dbReference>
<organism evidence="10 11">
    <name type="scientific">Gadus morhua</name>
    <name type="common">Atlantic cod</name>
    <dbReference type="NCBI Taxonomy" id="8049"/>
    <lineage>
        <taxon>Eukaryota</taxon>
        <taxon>Metazoa</taxon>
        <taxon>Chordata</taxon>
        <taxon>Craniata</taxon>
        <taxon>Vertebrata</taxon>
        <taxon>Euteleostomi</taxon>
        <taxon>Actinopterygii</taxon>
        <taxon>Neopterygii</taxon>
        <taxon>Teleostei</taxon>
        <taxon>Neoteleostei</taxon>
        <taxon>Acanthomorphata</taxon>
        <taxon>Zeiogadaria</taxon>
        <taxon>Gadariae</taxon>
        <taxon>Gadiformes</taxon>
        <taxon>Gadoidei</taxon>
        <taxon>Gadidae</taxon>
        <taxon>Gadus</taxon>
    </lineage>
</organism>
<dbReference type="AlphaFoldDB" id="A0A8C5CDP3"/>
<dbReference type="FunFam" id="3.40.50.300:FF:000270">
    <property type="entry name" value="Eukaryotic peptide chain release factor GTP-binding subunit ERF3A"/>
    <property type="match status" value="1"/>
</dbReference>
<dbReference type="FunFam" id="2.40.30.10:FF:000017">
    <property type="entry name" value="Eukaryotic peptide chain release factor GTP-binding subunit"/>
    <property type="match status" value="1"/>
</dbReference>
<dbReference type="InterPro" id="IPR027417">
    <property type="entry name" value="P-loop_NTPase"/>
</dbReference>
<dbReference type="SUPFAM" id="SSF50465">
    <property type="entry name" value="EF-Tu/eEF-1alpha/eIF2-gamma C-terminal domain"/>
    <property type="match status" value="1"/>
</dbReference>
<dbReference type="GO" id="GO:0003747">
    <property type="term" value="F:translation release factor activity"/>
    <property type="evidence" value="ECO:0007669"/>
    <property type="project" value="UniProtKB-ARBA"/>
</dbReference>
<keyword evidence="5" id="KW-0342">GTP-binding</keyword>
<dbReference type="Gene3D" id="2.40.30.10">
    <property type="entry name" value="Translation factors"/>
    <property type="match status" value="2"/>
</dbReference>
<dbReference type="SUPFAM" id="SSF52540">
    <property type="entry name" value="P-loop containing nucleoside triphosphate hydrolases"/>
    <property type="match status" value="1"/>
</dbReference>
<evidence type="ECO:0000259" key="9">
    <source>
        <dbReference type="PROSITE" id="PS51722"/>
    </source>
</evidence>
<keyword evidence="4" id="KW-0648">Protein biosynthesis</keyword>
<dbReference type="CDD" id="cd03704">
    <property type="entry name" value="eRF3_C_III"/>
    <property type="match status" value="1"/>
</dbReference>
<name>A0A8C5CDP3_GADMO</name>
<dbReference type="GO" id="GO:0005829">
    <property type="term" value="C:cytosol"/>
    <property type="evidence" value="ECO:0007669"/>
    <property type="project" value="UniProtKB-ARBA"/>
</dbReference>
<dbReference type="PRINTS" id="PR00315">
    <property type="entry name" value="ELONGATNFCT"/>
</dbReference>
<dbReference type="Pfam" id="PF00009">
    <property type="entry name" value="GTP_EFTU"/>
    <property type="match status" value="1"/>
</dbReference>
<proteinExistence type="inferred from homology"/>
<accession>A0A8C5CDP3</accession>
<dbReference type="Gene3D" id="3.40.50.300">
    <property type="entry name" value="P-loop containing nucleotide triphosphate hydrolases"/>
    <property type="match status" value="1"/>
</dbReference>
<dbReference type="GeneTree" id="ENSGT00940000155582"/>
<comment type="catalytic activity">
    <reaction evidence="7">
        <text>GTP + H2O = GDP + phosphate + H(+)</text>
        <dbReference type="Rhea" id="RHEA:19669"/>
        <dbReference type="ChEBI" id="CHEBI:15377"/>
        <dbReference type="ChEBI" id="CHEBI:15378"/>
        <dbReference type="ChEBI" id="CHEBI:37565"/>
        <dbReference type="ChEBI" id="CHEBI:43474"/>
        <dbReference type="ChEBI" id="CHEBI:58189"/>
    </reaction>
    <physiologicalReaction direction="left-to-right" evidence="7">
        <dbReference type="Rhea" id="RHEA:19670"/>
    </physiologicalReaction>
</comment>
<reference evidence="10" key="1">
    <citation type="submission" date="2025-08" db="UniProtKB">
        <authorList>
            <consortium name="Ensembl"/>
        </authorList>
    </citation>
    <scope>IDENTIFICATION</scope>
</reference>
<dbReference type="InterPro" id="IPR000795">
    <property type="entry name" value="T_Tr_GTP-bd_dom"/>
</dbReference>
<keyword evidence="11" id="KW-1185">Reference proteome</keyword>
<feature type="domain" description="Tr-type G" evidence="9">
    <location>
        <begin position="186"/>
        <end position="404"/>
    </location>
</feature>
<reference evidence="10" key="2">
    <citation type="submission" date="2025-09" db="UniProtKB">
        <authorList>
            <consortium name="Ensembl"/>
        </authorList>
    </citation>
    <scope>IDENTIFICATION</scope>
</reference>
<evidence type="ECO:0000313" key="11">
    <source>
        <dbReference type="Proteomes" id="UP000694546"/>
    </source>
</evidence>
<evidence type="ECO:0000256" key="6">
    <source>
        <dbReference type="ARBA" id="ARBA00023161"/>
    </source>
</evidence>
<dbReference type="CDD" id="cd01883">
    <property type="entry name" value="EF1_alpha"/>
    <property type="match status" value="1"/>
</dbReference>
<dbReference type="GO" id="GO:0005525">
    <property type="term" value="F:GTP binding"/>
    <property type="evidence" value="ECO:0007669"/>
    <property type="project" value="UniProtKB-KW"/>
</dbReference>
<gene>
    <name evidence="10" type="primary">gspt1l</name>
</gene>
<evidence type="ECO:0000256" key="5">
    <source>
        <dbReference type="ARBA" id="ARBA00023134"/>
    </source>
</evidence>
<evidence type="ECO:0000256" key="7">
    <source>
        <dbReference type="ARBA" id="ARBA00049117"/>
    </source>
</evidence>
<dbReference type="SUPFAM" id="SSF50447">
    <property type="entry name" value="Translation proteins"/>
    <property type="match status" value="1"/>
</dbReference>
<dbReference type="PROSITE" id="PS00301">
    <property type="entry name" value="G_TR_1"/>
    <property type="match status" value="1"/>
</dbReference>
<dbReference type="InterPro" id="IPR009001">
    <property type="entry name" value="Transl_elong_EF1A/Init_IF2_C"/>
</dbReference>
<comment type="similarity">
    <text evidence="1">Belongs to the TRAFAC class translation factor GTPase superfamily. Classic translation factor GTPase family. EF-Tu/EF-1A subfamily.</text>
</comment>
<dbReference type="InterPro" id="IPR004161">
    <property type="entry name" value="EFTu-like_2"/>
</dbReference>
<evidence type="ECO:0000313" key="10">
    <source>
        <dbReference type="Ensembl" id="ENSGMOP00000059884.1"/>
    </source>
</evidence>
<protein>
    <recommendedName>
        <fullName evidence="9">Tr-type G domain-containing protein</fullName>
    </recommendedName>
</protein>
<evidence type="ECO:0000256" key="2">
    <source>
        <dbReference type="ARBA" id="ARBA00022741"/>
    </source>
</evidence>
<dbReference type="InterPro" id="IPR009000">
    <property type="entry name" value="Transl_B-barrel_sf"/>
</dbReference>
<dbReference type="InterPro" id="IPR050100">
    <property type="entry name" value="TRAFAC_GTPase_members"/>
</dbReference>
<dbReference type="GO" id="GO:0000184">
    <property type="term" value="P:nuclear-transcribed mRNA catabolic process, nonsense-mediated decay"/>
    <property type="evidence" value="ECO:0007669"/>
    <property type="project" value="UniProtKB-KW"/>
</dbReference>
<feature type="region of interest" description="Disordered" evidence="8">
    <location>
        <begin position="136"/>
        <end position="157"/>
    </location>
</feature>
<dbReference type="PANTHER" id="PTHR23115">
    <property type="entry name" value="TRANSLATION FACTOR"/>
    <property type="match status" value="1"/>
</dbReference>
<keyword evidence="3" id="KW-0378">Hydrolase</keyword>